<dbReference type="Pfam" id="PF19054">
    <property type="entry name" value="DUF5753"/>
    <property type="match status" value="1"/>
</dbReference>
<name>A0A3R9DU87_9PSEU</name>
<feature type="domain" description="HTH cro/C1-type" evidence="2">
    <location>
        <begin position="70"/>
        <end position="124"/>
    </location>
</feature>
<dbReference type="InterPro" id="IPR001387">
    <property type="entry name" value="Cro/C1-type_HTH"/>
</dbReference>
<dbReference type="EMBL" id="RSEC01000058">
    <property type="protein sequence ID" value="RSD13623.1"/>
    <property type="molecule type" value="Genomic_DNA"/>
</dbReference>
<sequence>MTSKPKSEDEPACGPEWPNEEDLALYVLLSRVLHGLRHLPEVSSADQRKSKDRTMNATRKPAVLAVSVGLRDARERQKMGLRELARLLGISAQKLSNVELGTNVPEDTLVAQILGCLRVSRAEFEQVMKIAKQLDVPNFVDHTASPLIDLLWTYEQLSSRIVEWAPFCIPDLLLPPPPPTAARDETAEQSERHDQELFQRQCRRQTMEQGGRRYVFLIGDEALRMARDEPDGAEQIRQLREAGRRLDVTIQIVPSGPNSAAAFTLFEDGPRPIAVALKHSHCTTYGTDKDVLNKYHDTARALLGHAFAKPVTIEAWLDSLQARAS</sequence>
<evidence type="ECO:0000313" key="3">
    <source>
        <dbReference type="EMBL" id="RSD13623.1"/>
    </source>
</evidence>
<evidence type="ECO:0000259" key="2">
    <source>
        <dbReference type="PROSITE" id="PS50943"/>
    </source>
</evidence>
<gene>
    <name evidence="3" type="ORF">EIY87_28405</name>
</gene>
<dbReference type="InterPro" id="IPR043917">
    <property type="entry name" value="DUF5753"/>
</dbReference>
<dbReference type="SUPFAM" id="SSF47413">
    <property type="entry name" value="lambda repressor-like DNA-binding domains"/>
    <property type="match status" value="1"/>
</dbReference>
<protein>
    <submittedName>
        <fullName evidence="3">XRE family transcriptional regulator</fullName>
    </submittedName>
</protein>
<dbReference type="CDD" id="cd00093">
    <property type="entry name" value="HTH_XRE"/>
    <property type="match status" value="1"/>
</dbReference>
<feature type="compositionally biased region" description="Basic and acidic residues" evidence="1">
    <location>
        <begin position="182"/>
        <end position="195"/>
    </location>
</feature>
<organism evidence="3 4">
    <name type="scientific">Amycolatopsis eburnea</name>
    <dbReference type="NCBI Taxonomy" id="2267691"/>
    <lineage>
        <taxon>Bacteria</taxon>
        <taxon>Bacillati</taxon>
        <taxon>Actinomycetota</taxon>
        <taxon>Actinomycetes</taxon>
        <taxon>Pseudonocardiales</taxon>
        <taxon>Pseudonocardiaceae</taxon>
        <taxon>Amycolatopsis</taxon>
    </lineage>
</organism>
<evidence type="ECO:0000256" key="1">
    <source>
        <dbReference type="SAM" id="MobiDB-lite"/>
    </source>
</evidence>
<dbReference type="PROSITE" id="PS50943">
    <property type="entry name" value="HTH_CROC1"/>
    <property type="match status" value="1"/>
</dbReference>
<dbReference type="GO" id="GO:0003677">
    <property type="term" value="F:DNA binding"/>
    <property type="evidence" value="ECO:0007669"/>
    <property type="project" value="InterPro"/>
</dbReference>
<proteinExistence type="predicted"/>
<feature type="region of interest" description="Disordered" evidence="1">
    <location>
        <begin position="175"/>
        <end position="195"/>
    </location>
</feature>
<comment type="caution">
    <text evidence="3">The sequence shown here is derived from an EMBL/GenBank/DDBJ whole genome shotgun (WGS) entry which is preliminary data.</text>
</comment>
<dbReference type="SMART" id="SM00530">
    <property type="entry name" value="HTH_XRE"/>
    <property type="match status" value="1"/>
</dbReference>
<dbReference type="Gene3D" id="1.10.260.40">
    <property type="entry name" value="lambda repressor-like DNA-binding domains"/>
    <property type="match status" value="1"/>
</dbReference>
<evidence type="ECO:0000313" key="4">
    <source>
        <dbReference type="Proteomes" id="UP000267081"/>
    </source>
</evidence>
<accession>A0A3R9DU87</accession>
<dbReference type="InterPro" id="IPR010982">
    <property type="entry name" value="Lambda_DNA-bd_dom_sf"/>
</dbReference>
<dbReference type="AlphaFoldDB" id="A0A3R9DU87"/>
<dbReference type="Proteomes" id="UP000267081">
    <property type="component" value="Unassembled WGS sequence"/>
</dbReference>
<reference evidence="3 4" key="1">
    <citation type="submission" date="2018-12" db="EMBL/GenBank/DDBJ databases">
        <title>Amycolatopsis eburnea sp. nov. actinomycete associate with arbuscular mycorrhiza fungal spore.</title>
        <authorList>
            <person name="Lumyong S."/>
            <person name="Chaiya L."/>
        </authorList>
    </citation>
    <scope>NUCLEOTIDE SEQUENCE [LARGE SCALE GENOMIC DNA]</scope>
    <source>
        <strain evidence="3 4">GLM-1</strain>
    </source>
</reference>
<dbReference type="Pfam" id="PF13560">
    <property type="entry name" value="HTH_31"/>
    <property type="match status" value="1"/>
</dbReference>
<keyword evidence="4" id="KW-1185">Reference proteome</keyword>